<reference evidence="3" key="1">
    <citation type="submission" date="2016-08" db="EMBL/GenBank/DDBJ databases">
        <authorList>
            <person name="Seilhamer J.J."/>
        </authorList>
    </citation>
    <scope>NUCLEOTIDE SEQUENCE [LARGE SCALE GENOMIC DNA]</scope>
</reference>
<dbReference type="Proteomes" id="UP000224902">
    <property type="component" value="Segment"/>
</dbReference>
<gene>
    <name evidence="2" type="ORF">SEA_WEASELS2_32</name>
</gene>
<evidence type="ECO:0000313" key="2">
    <source>
        <dbReference type="EMBL" id="AOZ63622.1"/>
    </source>
</evidence>
<evidence type="ECO:0000256" key="1">
    <source>
        <dbReference type="SAM" id="Phobius"/>
    </source>
</evidence>
<keyword evidence="1" id="KW-1133">Transmembrane helix</keyword>
<protein>
    <submittedName>
        <fullName evidence="2">Uncharacterized protein</fullName>
    </submittedName>
</protein>
<sequence length="64" mass="7705">MLTILSVLLLLVVLFVIGMILNGGMYLLALKLGWFEIQPTPVRWYDKFVYQIQYRLWRRWESEA</sequence>
<evidence type="ECO:0000313" key="3">
    <source>
        <dbReference type="Proteomes" id="UP000224902"/>
    </source>
</evidence>
<keyword evidence="3" id="KW-1185">Reference proteome</keyword>
<name>A0A1I9SA16_9CAUD</name>
<dbReference type="EMBL" id="KX774321">
    <property type="protein sequence ID" value="AOZ63622.1"/>
    <property type="molecule type" value="Genomic_DNA"/>
</dbReference>
<feature type="transmembrane region" description="Helical" evidence="1">
    <location>
        <begin position="6"/>
        <end position="29"/>
    </location>
</feature>
<proteinExistence type="predicted"/>
<organism evidence="2 3">
    <name type="scientific">Rhodococcus phage Weasels2</name>
    <dbReference type="NCBI Taxonomy" id="1897437"/>
    <lineage>
        <taxon>Viruses</taxon>
        <taxon>Duplodnaviria</taxon>
        <taxon>Heunggongvirae</taxon>
        <taxon>Uroviricota</taxon>
        <taxon>Caudoviricetes</taxon>
        <taxon>Weaselvirus</taxon>
        <taxon>Weaselvirus weasel</taxon>
    </lineage>
</organism>
<accession>A0A1I9SA16</accession>
<keyword evidence="1" id="KW-0812">Transmembrane</keyword>
<keyword evidence="1" id="KW-0472">Membrane</keyword>